<comment type="caution">
    <text evidence="1">The sequence shown here is derived from an EMBL/GenBank/DDBJ whole genome shotgun (WGS) entry which is preliminary data.</text>
</comment>
<keyword evidence="2" id="KW-1185">Reference proteome</keyword>
<reference evidence="1 2" key="1">
    <citation type="submission" date="2023-08" db="EMBL/GenBank/DDBJ databases">
        <title>The draft genome sequence of Paracraurococcus sp. LOR1-02.</title>
        <authorList>
            <person name="Kingkaew E."/>
            <person name="Tanasupawat S."/>
        </authorList>
    </citation>
    <scope>NUCLEOTIDE SEQUENCE [LARGE SCALE GENOMIC DNA]</scope>
    <source>
        <strain evidence="1 2">LOR1-02</strain>
    </source>
</reference>
<dbReference type="RefSeq" id="WP_305109046.1">
    <property type="nucleotide sequence ID" value="NZ_JAUTWS010000185.1"/>
</dbReference>
<protein>
    <recommendedName>
        <fullName evidence="3">Lipocalin-like domain-containing protein</fullName>
    </recommendedName>
</protein>
<evidence type="ECO:0008006" key="3">
    <source>
        <dbReference type="Google" id="ProtNLM"/>
    </source>
</evidence>
<organism evidence="1 2">
    <name type="scientific">Paracraurococcus lichenis</name>
    <dbReference type="NCBI Taxonomy" id="3064888"/>
    <lineage>
        <taxon>Bacteria</taxon>
        <taxon>Pseudomonadati</taxon>
        <taxon>Pseudomonadota</taxon>
        <taxon>Alphaproteobacteria</taxon>
        <taxon>Acetobacterales</taxon>
        <taxon>Roseomonadaceae</taxon>
        <taxon>Paracraurococcus</taxon>
    </lineage>
</organism>
<name>A0ABT9EDM8_9PROT</name>
<gene>
    <name evidence="1" type="ORF">Q7A36_38295</name>
</gene>
<accession>A0ABT9EDM8</accession>
<evidence type="ECO:0000313" key="1">
    <source>
        <dbReference type="EMBL" id="MDO9714207.1"/>
    </source>
</evidence>
<dbReference type="EMBL" id="JAUTWS010000185">
    <property type="protein sequence ID" value="MDO9714207.1"/>
    <property type="molecule type" value="Genomic_DNA"/>
</dbReference>
<sequence length="127" mass="13894">MQNLSGTIWKLVEVHATGEDGREVEAPILCPLGITMFGDERVLAAVTDTRPTLSPGAPTRPFFSYTGTYQWDGTTLSTVADAASKPDMVTEHVRDMHFDGPTRLVVTPKTSLLGRTAGLTFVWERVE</sequence>
<proteinExistence type="predicted"/>
<dbReference type="Proteomes" id="UP001243009">
    <property type="component" value="Unassembled WGS sequence"/>
</dbReference>
<evidence type="ECO:0000313" key="2">
    <source>
        <dbReference type="Proteomes" id="UP001243009"/>
    </source>
</evidence>